<sequence>VPCRDSRKSATTSIGAGWCFHYTKARASRQPGITSLEAGSCFNYYTASFCSGTRGTKLIKQYVQEAQARVVMG</sequence>
<dbReference type="Proteomes" id="UP000486351">
    <property type="component" value="Unassembled WGS sequence"/>
</dbReference>
<feature type="non-terminal residue" evidence="1">
    <location>
        <position position="1"/>
    </location>
</feature>
<proteinExistence type="predicted"/>
<dbReference type="AlphaFoldDB" id="A0A6G0PXE1"/>
<accession>A0A6G0PXE1</accession>
<comment type="caution">
    <text evidence="1">The sequence shown here is derived from an EMBL/GenBank/DDBJ whole genome shotgun (WGS) entry which is preliminary data.</text>
</comment>
<evidence type="ECO:0000313" key="1">
    <source>
        <dbReference type="EMBL" id="KAE9259804.1"/>
    </source>
</evidence>
<name>A0A6G0PXE1_9STRA</name>
<protein>
    <submittedName>
        <fullName evidence="1">Uncharacterized protein</fullName>
    </submittedName>
</protein>
<evidence type="ECO:0000313" key="2">
    <source>
        <dbReference type="Proteomes" id="UP000486351"/>
    </source>
</evidence>
<reference evidence="1 2" key="1">
    <citation type="submission" date="2018-09" db="EMBL/GenBank/DDBJ databases">
        <title>Genomic investigation of the strawberry pathogen Phytophthora fragariae indicates pathogenicity is determined by transcriptional variation in three key races.</title>
        <authorList>
            <person name="Adams T.M."/>
            <person name="Armitage A.D."/>
            <person name="Sobczyk M.K."/>
            <person name="Bates H.J."/>
            <person name="Dunwell J.M."/>
            <person name="Nellist C.F."/>
            <person name="Harrison R.J."/>
        </authorList>
    </citation>
    <scope>NUCLEOTIDE SEQUENCE [LARGE SCALE GENOMIC DNA]</scope>
    <source>
        <strain evidence="1 2">NOV-77</strain>
    </source>
</reference>
<dbReference type="EMBL" id="QXFY01011799">
    <property type="protein sequence ID" value="KAE9259804.1"/>
    <property type="molecule type" value="Genomic_DNA"/>
</dbReference>
<gene>
    <name evidence="1" type="ORF">PF008_g33273</name>
</gene>
<organism evidence="1 2">
    <name type="scientific">Phytophthora fragariae</name>
    <dbReference type="NCBI Taxonomy" id="53985"/>
    <lineage>
        <taxon>Eukaryota</taxon>
        <taxon>Sar</taxon>
        <taxon>Stramenopiles</taxon>
        <taxon>Oomycota</taxon>
        <taxon>Peronosporomycetes</taxon>
        <taxon>Peronosporales</taxon>
        <taxon>Peronosporaceae</taxon>
        <taxon>Phytophthora</taxon>
    </lineage>
</organism>